<evidence type="ECO:0000313" key="2">
    <source>
        <dbReference type="Proteomes" id="UP000031549"/>
    </source>
</evidence>
<gene>
    <name evidence="1" type="ORF">PI95_023425</name>
</gene>
<organism evidence="1 2">
    <name type="scientific">Hassallia byssoidea VB512170</name>
    <dbReference type="NCBI Taxonomy" id="1304833"/>
    <lineage>
        <taxon>Bacteria</taxon>
        <taxon>Bacillati</taxon>
        <taxon>Cyanobacteriota</taxon>
        <taxon>Cyanophyceae</taxon>
        <taxon>Nostocales</taxon>
        <taxon>Tolypothrichaceae</taxon>
        <taxon>Hassallia</taxon>
    </lineage>
</organism>
<proteinExistence type="predicted"/>
<sequence>MPVASVKSLVLQRCDRSTCLPFLKLLFLQPVRSPWVNIERVDDAKKWWGGTWLHPKNPLLELSVEKIEKIKAEYATQVEVLATEEGVWLDITTFFVLAHK</sequence>
<name>A0A846HDN5_9CYAN</name>
<dbReference type="AlphaFoldDB" id="A0A846HDN5"/>
<reference evidence="1 2" key="1">
    <citation type="journal article" date="2015" name="Genome Announc.">
        <title>Draft Genome Sequence of Cyanobacterium Hassallia byssoidea Strain VB512170, Isolated from Monuments in India.</title>
        <authorList>
            <person name="Singh D."/>
            <person name="Chandrababunaidu M.M."/>
            <person name="Panda A."/>
            <person name="Sen D."/>
            <person name="Bhattacharyya S."/>
            <person name="Adhikary S.P."/>
            <person name="Tripathy S."/>
        </authorList>
    </citation>
    <scope>NUCLEOTIDE SEQUENCE [LARGE SCALE GENOMIC DNA]</scope>
    <source>
        <strain evidence="1 2">VB512170</strain>
    </source>
</reference>
<keyword evidence="2" id="KW-1185">Reference proteome</keyword>
<protein>
    <submittedName>
        <fullName evidence="1">Uncharacterized protein</fullName>
    </submittedName>
</protein>
<dbReference type="EMBL" id="JTCM02000068">
    <property type="protein sequence ID" value="NEU75426.1"/>
    <property type="molecule type" value="Genomic_DNA"/>
</dbReference>
<accession>A0A846HDN5</accession>
<evidence type="ECO:0000313" key="1">
    <source>
        <dbReference type="EMBL" id="NEU75426.1"/>
    </source>
</evidence>
<dbReference type="Proteomes" id="UP000031549">
    <property type="component" value="Unassembled WGS sequence"/>
</dbReference>
<dbReference type="RefSeq" id="WP_039748336.1">
    <property type="nucleotide sequence ID" value="NZ_JTCM02000068.1"/>
</dbReference>
<comment type="caution">
    <text evidence="1">The sequence shown here is derived from an EMBL/GenBank/DDBJ whole genome shotgun (WGS) entry which is preliminary data.</text>
</comment>